<dbReference type="Proteomes" id="UP000460412">
    <property type="component" value="Unassembled WGS sequence"/>
</dbReference>
<dbReference type="RefSeq" id="WP_159752260.1">
    <property type="nucleotide sequence ID" value="NZ_WUQX01000001.1"/>
</dbReference>
<accession>A0A7X3MIQ6</accession>
<evidence type="ECO:0000313" key="1">
    <source>
        <dbReference type="EMBL" id="MXP77160.1"/>
    </source>
</evidence>
<dbReference type="AlphaFoldDB" id="A0A7X3MIQ6"/>
<comment type="caution">
    <text evidence="1">The sequence shown here is derived from an EMBL/GenBank/DDBJ whole genome shotgun (WGS) entry which is preliminary data.</text>
</comment>
<keyword evidence="2" id="KW-1185">Reference proteome</keyword>
<dbReference type="EMBL" id="WUQX01000001">
    <property type="protein sequence ID" value="MXP77160.1"/>
    <property type="molecule type" value="Genomic_DNA"/>
</dbReference>
<sequence>MIQLLNERFYSSTDINELCKINKIFKALNYETESWLSAIQIQPKDSKQKIRQLNIEKYKKINLKRRILYLENENSVAEKELELKKFYMVSLEAGTVISGMLIAKNEHLIDGEPKRSYRFLFGKEKYADLYEDEITSIQLIDPNIRKEFFASLQAQYDVQCLDDEDNVLPSDRIIGNFLFDKETWDNLHEEEKKDLVFMLQLSPDEIVEFLNILLDYKNENKKLYDQRKSTLDAVLDFVNDFDEIKDTIPLFSSMAGYLYKKSGIDTLINTITR</sequence>
<organism evidence="1 2">
    <name type="scientific">Sporofaciens musculi</name>
    <dbReference type="NCBI Taxonomy" id="2681861"/>
    <lineage>
        <taxon>Bacteria</taxon>
        <taxon>Bacillati</taxon>
        <taxon>Bacillota</taxon>
        <taxon>Clostridia</taxon>
        <taxon>Lachnospirales</taxon>
        <taxon>Lachnospiraceae</taxon>
        <taxon>Sporofaciens</taxon>
    </lineage>
</organism>
<reference evidence="1 2" key="1">
    <citation type="submission" date="2019-12" db="EMBL/GenBank/DDBJ databases">
        <title>Sporaefaciens musculi gen. nov., sp. nov., a novel bacterium isolated from the caecum of an obese mouse.</title>
        <authorList>
            <person name="Rasmussen T.S."/>
            <person name="Streidl T."/>
            <person name="Hitch T.C.A."/>
            <person name="Wortmann E."/>
            <person name="Deptula P."/>
            <person name="Hansen M."/>
            <person name="Nielsen D.S."/>
            <person name="Clavel T."/>
            <person name="Vogensen F.K."/>
        </authorList>
    </citation>
    <scope>NUCLEOTIDE SEQUENCE [LARGE SCALE GENOMIC DNA]</scope>
    <source>
        <strain evidence="1 2">WCA-9-b2</strain>
    </source>
</reference>
<protein>
    <submittedName>
        <fullName evidence="1">Uncharacterized protein</fullName>
    </submittedName>
</protein>
<proteinExistence type="predicted"/>
<name>A0A7X3MIQ6_9FIRM</name>
<gene>
    <name evidence="1" type="ORF">GN277_17805</name>
</gene>
<evidence type="ECO:0000313" key="2">
    <source>
        <dbReference type="Proteomes" id="UP000460412"/>
    </source>
</evidence>